<reference evidence="1" key="1">
    <citation type="submission" date="2021-06" db="EMBL/GenBank/DDBJ databases">
        <authorList>
            <person name="Kallberg Y."/>
            <person name="Tangrot J."/>
            <person name="Rosling A."/>
        </authorList>
    </citation>
    <scope>NUCLEOTIDE SEQUENCE</scope>
    <source>
        <strain evidence="1">IL203A</strain>
    </source>
</reference>
<name>A0ACA9N3P4_9GLOM</name>
<protein>
    <submittedName>
        <fullName evidence="1">14194_t:CDS:1</fullName>
    </submittedName>
</protein>
<feature type="non-terminal residue" evidence="1">
    <location>
        <position position="1"/>
    </location>
</feature>
<sequence length="104" mass="12652">NNDIEKYTTQLIFHKGSESDFHEIIWDLKYDKCKYTTKKLKKIVQELNKDEPGEVIIKNNQVYCHRFFPEFKKHYLQDYLYCKELSDYKQQIHASDSDLLQLKD</sequence>
<evidence type="ECO:0000313" key="2">
    <source>
        <dbReference type="Proteomes" id="UP000789702"/>
    </source>
</evidence>
<evidence type="ECO:0000313" key="1">
    <source>
        <dbReference type="EMBL" id="CAG8630269.1"/>
    </source>
</evidence>
<proteinExistence type="predicted"/>
<comment type="caution">
    <text evidence="1">The sequence shown here is derived from an EMBL/GenBank/DDBJ whole genome shotgun (WGS) entry which is preliminary data.</text>
</comment>
<accession>A0ACA9N3P4</accession>
<organism evidence="1 2">
    <name type="scientific">Dentiscutata heterogama</name>
    <dbReference type="NCBI Taxonomy" id="1316150"/>
    <lineage>
        <taxon>Eukaryota</taxon>
        <taxon>Fungi</taxon>
        <taxon>Fungi incertae sedis</taxon>
        <taxon>Mucoromycota</taxon>
        <taxon>Glomeromycotina</taxon>
        <taxon>Glomeromycetes</taxon>
        <taxon>Diversisporales</taxon>
        <taxon>Gigasporaceae</taxon>
        <taxon>Dentiscutata</taxon>
    </lineage>
</organism>
<dbReference type="Proteomes" id="UP000789702">
    <property type="component" value="Unassembled WGS sequence"/>
</dbReference>
<gene>
    <name evidence="1" type="ORF">DHETER_LOCUS8371</name>
</gene>
<dbReference type="EMBL" id="CAJVPU010013190">
    <property type="protein sequence ID" value="CAG8630269.1"/>
    <property type="molecule type" value="Genomic_DNA"/>
</dbReference>
<keyword evidence="2" id="KW-1185">Reference proteome</keyword>